<feature type="chain" id="PRO_5038873941" evidence="3">
    <location>
        <begin position="26"/>
        <end position="461"/>
    </location>
</feature>
<reference evidence="5 6" key="1">
    <citation type="submission" date="2018-08" db="EMBL/GenBank/DDBJ databases">
        <title>Bacillus chawlae sp. nov., Bacillus glennii sp. nov., and Bacillus saganii sp. nov. Isolated from the Vehicle Assembly Building at Kennedy Space Center where the Viking Spacecraft were Assembled.</title>
        <authorList>
            <person name="Seuylemezian A."/>
            <person name="Vaishampayan P."/>
        </authorList>
    </citation>
    <scope>NUCLEOTIDE SEQUENCE [LARGE SCALE GENOMIC DNA]</scope>
    <source>
        <strain evidence="5 6">V44-8</strain>
    </source>
</reference>
<evidence type="ECO:0000256" key="1">
    <source>
        <dbReference type="SAM" id="Coils"/>
    </source>
</evidence>
<dbReference type="Proteomes" id="UP000262939">
    <property type="component" value="Unassembled WGS sequence"/>
</dbReference>
<dbReference type="SMART" id="SM00327">
    <property type="entry name" value="VWA"/>
    <property type="match status" value="1"/>
</dbReference>
<dbReference type="PROSITE" id="PS51257">
    <property type="entry name" value="PROKAR_LIPOPROTEIN"/>
    <property type="match status" value="1"/>
</dbReference>
<keyword evidence="1" id="KW-0175">Coiled coil</keyword>
<dbReference type="EMBL" id="QVTD01000007">
    <property type="protein sequence ID" value="RFU63106.1"/>
    <property type="molecule type" value="Genomic_DNA"/>
</dbReference>
<dbReference type="InterPro" id="IPR002035">
    <property type="entry name" value="VWF_A"/>
</dbReference>
<keyword evidence="6" id="KW-1185">Reference proteome</keyword>
<name>A0A372LBB3_9BACI</name>
<dbReference type="RefSeq" id="WP_117322912.1">
    <property type="nucleotide sequence ID" value="NZ_QVTD01000007.1"/>
</dbReference>
<sequence>MNEKTKKIKVLLTFFLVTLLLFALTACNTGEQQVAGKADSKETGKAKNEKAASEEKQGTEVATTVEEILKEQPGNYSENKYNQAIIHKELDEKNFQEKDSFQVYNSLLMLMREGKNYEEQYTFLEDFNPKIETALTDMPGGITLSDDGELGLTANIAILLDASGSMAQKVGGKSKMELAKKAIDDFVASMPEGSNVMLRVYGHKGSNSDSDKKLSCGRTEVVYDLAPYDSADFKASLGKFKPTGWTPIAKAISETKKDFEKAGNDGQNIIYVVSDGIETCDANPVKAARELHDSNIKAVVNIIGFDVDTKGQTQLRSVAEAGGGTFETVNTAEDFNQIWKEERQRLWNEWWDWGNENWNNVWDEQSRKSNSLYDTKNAFFNKVYDEKNRLTEAAYYLQQKEQITYETREEVDSLINQRYEILNTYLEDKFENLKTTLETEGDSLKESIKKKEEEMKEKYQD</sequence>
<dbReference type="Pfam" id="PF00092">
    <property type="entry name" value="VWA"/>
    <property type="match status" value="1"/>
</dbReference>
<accession>A0A372LBB3</accession>
<dbReference type="OrthoDB" id="9783818at2"/>
<organism evidence="5 6">
    <name type="scientific">Peribacillus glennii</name>
    <dbReference type="NCBI Taxonomy" id="2303991"/>
    <lineage>
        <taxon>Bacteria</taxon>
        <taxon>Bacillati</taxon>
        <taxon>Bacillota</taxon>
        <taxon>Bacilli</taxon>
        <taxon>Bacillales</taxon>
        <taxon>Bacillaceae</taxon>
        <taxon>Peribacillus</taxon>
    </lineage>
</organism>
<feature type="signal peptide" evidence="3">
    <location>
        <begin position="1"/>
        <end position="25"/>
    </location>
</feature>
<feature type="compositionally biased region" description="Basic and acidic residues" evidence="2">
    <location>
        <begin position="38"/>
        <end position="58"/>
    </location>
</feature>
<evidence type="ECO:0000313" key="6">
    <source>
        <dbReference type="Proteomes" id="UP000262939"/>
    </source>
</evidence>
<dbReference type="AlphaFoldDB" id="A0A372LBB3"/>
<dbReference type="PROSITE" id="PS50234">
    <property type="entry name" value="VWFA"/>
    <property type="match status" value="1"/>
</dbReference>
<comment type="caution">
    <text evidence="5">The sequence shown here is derived from an EMBL/GenBank/DDBJ whole genome shotgun (WGS) entry which is preliminary data.</text>
</comment>
<proteinExistence type="predicted"/>
<dbReference type="InterPro" id="IPR036465">
    <property type="entry name" value="vWFA_dom_sf"/>
</dbReference>
<gene>
    <name evidence="5" type="ORF">D0466_12460</name>
</gene>
<evidence type="ECO:0000259" key="4">
    <source>
        <dbReference type="PROSITE" id="PS50234"/>
    </source>
</evidence>
<evidence type="ECO:0000313" key="5">
    <source>
        <dbReference type="EMBL" id="RFU63106.1"/>
    </source>
</evidence>
<feature type="coiled-coil region" evidence="1">
    <location>
        <begin position="434"/>
        <end position="461"/>
    </location>
</feature>
<feature type="domain" description="VWFA" evidence="4">
    <location>
        <begin position="155"/>
        <end position="346"/>
    </location>
</feature>
<evidence type="ECO:0000256" key="2">
    <source>
        <dbReference type="SAM" id="MobiDB-lite"/>
    </source>
</evidence>
<keyword evidence="3" id="KW-0732">Signal</keyword>
<dbReference type="SUPFAM" id="SSF53300">
    <property type="entry name" value="vWA-like"/>
    <property type="match status" value="1"/>
</dbReference>
<protein>
    <submittedName>
        <fullName evidence="5">VWA domain-containing protein</fullName>
    </submittedName>
</protein>
<dbReference type="Gene3D" id="3.40.50.410">
    <property type="entry name" value="von Willebrand factor, type A domain"/>
    <property type="match status" value="2"/>
</dbReference>
<feature type="region of interest" description="Disordered" evidence="2">
    <location>
        <begin position="33"/>
        <end position="60"/>
    </location>
</feature>
<evidence type="ECO:0000256" key="3">
    <source>
        <dbReference type="SAM" id="SignalP"/>
    </source>
</evidence>